<keyword evidence="3" id="KW-1185">Reference proteome</keyword>
<evidence type="ECO:0000256" key="1">
    <source>
        <dbReference type="SAM" id="SignalP"/>
    </source>
</evidence>
<dbReference type="RefSeq" id="WP_353541220.1">
    <property type="nucleotide sequence ID" value="NZ_BAABRN010000007.1"/>
</dbReference>
<evidence type="ECO:0008006" key="4">
    <source>
        <dbReference type="Google" id="ProtNLM"/>
    </source>
</evidence>
<evidence type="ECO:0000313" key="3">
    <source>
        <dbReference type="Proteomes" id="UP001458946"/>
    </source>
</evidence>
<protein>
    <recommendedName>
        <fullName evidence="4">Phospholipase</fullName>
    </recommendedName>
</protein>
<dbReference type="Pfam" id="PF09056">
    <property type="entry name" value="Phospholip_A2_3"/>
    <property type="match status" value="1"/>
</dbReference>
<gene>
    <name evidence="2" type="ORF">Dxin01_00981</name>
</gene>
<dbReference type="SUPFAM" id="SSF48619">
    <property type="entry name" value="Phospholipase A2, PLA2"/>
    <property type="match status" value="1"/>
</dbReference>
<dbReference type="EMBL" id="BAABRN010000007">
    <property type="protein sequence ID" value="GAA5501249.1"/>
    <property type="molecule type" value="Genomic_DNA"/>
</dbReference>
<evidence type="ECO:0000313" key="2">
    <source>
        <dbReference type="EMBL" id="GAA5501249.1"/>
    </source>
</evidence>
<sequence>MKGMLRPLGFLLLPALLLASCGTNGPQDAATPPAPQAATDTKSQIAYYLALPENQVPELQDLVQATISDEEKLQILKIATTGEYVAPAAPSEQEFIQFQQSLGGNLSSQDYHGISSYEKYLYIRSIATGTPSNLEAQRKNPKYSYLNWSNDGCSLPWYVKALIPAPSLVFSSVFNSACKVHDFGYRNVPLSWRAQADASGTLPYNYRLAVDGAFLRNMKNSCSWWNSVPCNAAAYAFYKAVRWKGGSSLGG</sequence>
<reference evidence="2 3" key="1">
    <citation type="submission" date="2024-02" db="EMBL/GenBank/DDBJ databases">
        <title>Deinococcus xinjiangensis NBRC 107630.</title>
        <authorList>
            <person name="Ichikawa N."/>
            <person name="Katano-Makiyama Y."/>
            <person name="Hidaka K."/>
        </authorList>
    </citation>
    <scope>NUCLEOTIDE SEQUENCE [LARGE SCALE GENOMIC DNA]</scope>
    <source>
        <strain evidence="2 3">NBRC 107630</strain>
    </source>
</reference>
<feature type="chain" id="PRO_5046891878" description="Phospholipase" evidence="1">
    <location>
        <begin position="30"/>
        <end position="251"/>
    </location>
</feature>
<comment type="caution">
    <text evidence="2">The sequence shown here is derived from an EMBL/GenBank/DDBJ whole genome shotgun (WGS) entry which is preliminary data.</text>
</comment>
<organism evidence="2 3">
    <name type="scientific">Deinococcus xinjiangensis</name>
    <dbReference type="NCBI Taxonomy" id="457454"/>
    <lineage>
        <taxon>Bacteria</taxon>
        <taxon>Thermotogati</taxon>
        <taxon>Deinococcota</taxon>
        <taxon>Deinococci</taxon>
        <taxon>Deinococcales</taxon>
        <taxon>Deinococcaceae</taxon>
        <taxon>Deinococcus</taxon>
    </lineage>
</organism>
<dbReference type="InterPro" id="IPR036444">
    <property type="entry name" value="PLipase_A2_dom_sf"/>
</dbReference>
<accession>A0ABP9V7K8</accession>
<dbReference type="Proteomes" id="UP001458946">
    <property type="component" value="Unassembled WGS sequence"/>
</dbReference>
<dbReference type="InterPro" id="IPR015141">
    <property type="entry name" value="PLipase_A2_prok/fun"/>
</dbReference>
<keyword evidence="1" id="KW-0732">Signal</keyword>
<proteinExistence type="predicted"/>
<feature type="signal peptide" evidence="1">
    <location>
        <begin position="1"/>
        <end position="29"/>
    </location>
</feature>
<dbReference type="Gene3D" id="1.20.90.10">
    <property type="entry name" value="Phospholipase A2 domain"/>
    <property type="match status" value="1"/>
</dbReference>
<dbReference type="PROSITE" id="PS51257">
    <property type="entry name" value="PROKAR_LIPOPROTEIN"/>
    <property type="match status" value="1"/>
</dbReference>
<name>A0ABP9V7K8_9DEIO</name>